<dbReference type="RefSeq" id="WP_067419897.1">
    <property type="nucleotide sequence ID" value="NZ_LNTY01000059.1"/>
</dbReference>
<dbReference type="AlphaFoldDB" id="A0A135I3D4"/>
<evidence type="ECO:0000313" key="2">
    <source>
        <dbReference type="EMBL" id="KXF79953.1"/>
    </source>
</evidence>
<dbReference type="STRING" id="294935.ATN88_11935"/>
<dbReference type="GO" id="GO:0009882">
    <property type="term" value="F:blue light photoreceptor activity"/>
    <property type="evidence" value="ECO:0007669"/>
    <property type="project" value="InterPro"/>
</dbReference>
<feature type="domain" description="BLUF" evidence="1">
    <location>
        <begin position="1"/>
        <end position="92"/>
    </location>
</feature>
<dbReference type="InterPro" id="IPR007024">
    <property type="entry name" value="BLUF_domain"/>
</dbReference>
<organism evidence="2 3">
    <name type="scientific">Enterovibrio coralii</name>
    <dbReference type="NCBI Taxonomy" id="294935"/>
    <lineage>
        <taxon>Bacteria</taxon>
        <taxon>Pseudomonadati</taxon>
        <taxon>Pseudomonadota</taxon>
        <taxon>Gammaproteobacteria</taxon>
        <taxon>Vibrionales</taxon>
        <taxon>Vibrionaceae</taxon>
        <taxon>Enterovibrio</taxon>
    </lineage>
</organism>
<evidence type="ECO:0000313" key="3">
    <source>
        <dbReference type="Proteomes" id="UP000070529"/>
    </source>
</evidence>
<keyword evidence="3" id="KW-1185">Reference proteome</keyword>
<accession>A0A135I3D4</accession>
<protein>
    <recommendedName>
        <fullName evidence="1">BLUF domain-containing protein</fullName>
    </recommendedName>
</protein>
<proteinExistence type="predicted"/>
<dbReference type="Gene3D" id="3.30.70.100">
    <property type="match status" value="1"/>
</dbReference>
<sequence length="129" mass="15220">MIAIVYTSQATTDFDKESLKSLLLQCRINNKKKNVTGLLLYKNREFIQVIEGEDEDVEETFKHIKTDPRHDGVEAILKERIDKRFFPFWAMGMCNPDKSEELKNRPLSDIKYNKMSVYQLLKDFKNDLL</sequence>
<name>A0A135I3D4_9GAMM</name>
<dbReference type="PROSITE" id="PS50925">
    <property type="entry name" value="BLUF"/>
    <property type="match status" value="1"/>
</dbReference>
<dbReference type="SUPFAM" id="SSF54975">
    <property type="entry name" value="Acylphosphatase/BLUF domain-like"/>
    <property type="match status" value="1"/>
</dbReference>
<comment type="caution">
    <text evidence="2">The sequence shown here is derived from an EMBL/GenBank/DDBJ whole genome shotgun (WGS) entry which is preliminary data.</text>
</comment>
<evidence type="ECO:0000259" key="1">
    <source>
        <dbReference type="PROSITE" id="PS50925"/>
    </source>
</evidence>
<dbReference type="Pfam" id="PF04940">
    <property type="entry name" value="BLUF"/>
    <property type="match status" value="1"/>
</dbReference>
<dbReference type="InterPro" id="IPR036046">
    <property type="entry name" value="Acylphosphatase-like_dom_sf"/>
</dbReference>
<dbReference type="SMART" id="SM01034">
    <property type="entry name" value="BLUF"/>
    <property type="match status" value="1"/>
</dbReference>
<gene>
    <name evidence="2" type="ORF">ATN88_11935</name>
</gene>
<dbReference type="Proteomes" id="UP000070529">
    <property type="component" value="Unassembled WGS sequence"/>
</dbReference>
<dbReference type="GO" id="GO:0071949">
    <property type="term" value="F:FAD binding"/>
    <property type="evidence" value="ECO:0007669"/>
    <property type="project" value="InterPro"/>
</dbReference>
<dbReference type="OrthoDB" id="557705at2"/>
<dbReference type="EMBL" id="LNTY01000059">
    <property type="protein sequence ID" value="KXF79953.1"/>
    <property type="molecule type" value="Genomic_DNA"/>
</dbReference>
<reference evidence="2 3" key="1">
    <citation type="submission" date="2015-11" db="EMBL/GenBank/DDBJ databases">
        <title>Genomic Taxonomy of the Vibrionaceae.</title>
        <authorList>
            <person name="Gomez-Gil B."/>
            <person name="Enciso-Ibarra J."/>
        </authorList>
    </citation>
    <scope>NUCLEOTIDE SEQUENCE [LARGE SCALE GENOMIC DNA]</scope>
    <source>
        <strain evidence="2 3">CAIM 912</strain>
    </source>
</reference>